<comment type="caution">
    <text evidence="1">The sequence shown here is derived from an EMBL/GenBank/DDBJ whole genome shotgun (WGS) entry which is preliminary data.</text>
</comment>
<accession>A0A412KGT6</accession>
<proteinExistence type="predicted"/>
<dbReference type="AlphaFoldDB" id="A0A412KGT6"/>
<name>A0A412KGT6_9FIRM</name>
<protein>
    <submittedName>
        <fullName evidence="1">Uncharacterized protein</fullName>
    </submittedName>
</protein>
<organism evidence="1 2">
    <name type="scientific">Blautia obeum</name>
    <dbReference type="NCBI Taxonomy" id="40520"/>
    <lineage>
        <taxon>Bacteria</taxon>
        <taxon>Bacillati</taxon>
        <taxon>Bacillota</taxon>
        <taxon>Clostridia</taxon>
        <taxon>Lachnospirales</taxon>
        <taxon>Lachnospiraceae</taxon>
        <taxon>Blautia</taxon>
    </lineage>
</organism>
<sequence>MFERLREIEIFSDIEKIMKTKSEIVKCVEQRGWMRGKKGCDIAYYYDYGNQYIFIFVYCLLL</sequence>
<evidence type="ECO:0000313" key="2">
    <source>
        <dbReference type="Proteomes" id="UP000284242"/>
    </source>
</evidence>
<gene>
    <name evidence="1" type="ORF">DWX77_16440</name>
</gene>
<reference evidence="1 2" key="1">
    <citation type="submission" date="2018-08" db="EMBL/GenBank/DDBJ databases">
        <title>A genome reference for cultivated species of the human gut microbiota.</title>
        <authorList>
            <person name="Zou Y."/>
            <person name="Xue W."/>
            <person name="Luo G."/>
        </authorList>
    </citation>
    <scope>NUCLEOTIDE SEQUENCE [LARGE SCALE GENOMIC DNA]</scope>
    <source>
        <strain evidence="1 2">AF21-24</strain>
    </source>
</reference>
<evidence type="ECO:0000313" key="1">
    <source>
        <dbReference type="EMBL" id="RGS67862.1"/>
    </source>
</evidence>
<dbReference type="EMBL" id="QRVV01000127">
    <property type="protein sequence ID" value="RGS67862.1"/>
    <property type="molecule type" value="Genomic_DNA"/>
</dbReference>
<dbReference type="Proteomes" id="UP000284242">
    <property type="component" value="Unassembled WGS sequence"/>
</dbReference>